<organism evidence="1 2">
    <name type="scientific">Gonium pectorale</name>
    <name type="common">Green alga</name>
    <dbReference type="NCBI Taxonomy" id="33097"/>
    <lineage>
        <taxon>Eukaryota</taxon>
        <taxon>Viridiplantae</taxon>
        <taxon>Chlorophyta</taxon>
        <taxon>core chlorophytes</taxon>
        <taxon>Chlorophyceae</taxon>
        <taxon>CS clade</taxon>
        <taxon>Chlamydomonadales</taxon>
        <taxon>Volvocaceae</taxon>
        <taxon>Gonium</taxon>
    </lineage>
</organism>
<dbReference type="InterPro" id="IPR036770">
    <property type="entry name" value="Ankyrin_rpt-contain_sf"/>
</dbReference>
<dbReference type="GO" id="GO:0071944">
    <property type="term" value="C:cell periphery"/>
    <property type="evidence" value="ECO:0007669"/>
    <property type="project" value="TreeGrafter"/>
</dbReference>
<dbReference type="GO" id="GO:0030149">
    <property type="term" value="P:sphingolipid catabolic process"/>
    <property type="evidence" value="ECO:0007669"/>
    <property type="project" value="TreeGrafter"/>
</dbReference>
<accession>A0A150FX63</accession>
<reference evidence="2" key="1">
    <citation type="journal article" date="2016" name="Nat. Commun.">
        <title>The Gonium pectorale genome demonstrates co-option of cell cycle regulation during the evolution of multicellularity.</title>
        <authorList>
            <person name="Hanschen E.R."/>
            <person name="Marriage T.N."/>
            <person name="Ferris P.J."/>
            <person name="Hamaji T."/>
            <person name="Toyoda A."/>
            <person name="Fujiyama A."/>
            <person name="Neme R."/>
            <person name="Noguchi H."/>
            <person name="Minakuchi Y."/>
            <person name="Suzuki M."/>
            <person name="Kawai-Toyooka H."/>
            <person name="Smith D.R."/>
            <person name="Sparks H."/>
            <person name="Anderson J."/>
            <person name="Bakaric R."/>
            <person name="Luria V."/>
            <person name="Karger A."/>
            <person name="Kirschner M.W."/>
            <person name="Durand P.M."/>
            <person name="Michod R.E."/>
            <person name="Nozaki H."/>
            <person name="Olson B.J."/>
        </authorList>
    </citation>
    <scope>NUCLEOTIDE SEQUENCE [LARGE SCALE GENOMIC DNA]</scope>
    <source>
        <strain evidence="2">NIES-2863</strain>
    </source>
</reference>
<dbReference type="AlphaFoldDB" id="A0A150FX63"/>
<evidence type="ECO:0008006" key="3">
    <source>
        <dbReference type="Google" id="ProtNLM"/>
    </source>
</evidence>
<dbReference type="GO" id="GO:0016020">
    <property type="term" value="C:membrane"/>
    <property type="evidence" value="ECO:0007669"/>
    <property type="project" value="TreeGrafter"/>
</dbReference>
<dbReference type="GO" id="GO:0046513">
    <property type="term" value="P:ceramide biosynthetic process"/>
    <property type="evidence" value="ECO:0007669"/>
    <property type="project" value="TreeGrafter"/>
</dbReference>
<dbReference type="OrthoDB" id="494131at2759"/>
<comment type="caution">
    <text evidence="1">The sequence shown here is derived from an EMBL/GenBank/DDBJ whole genome shotgun (WGS) entry which is preliminary data.</text>
</comment>
<proteinExistence type="predicted"/>
<evidence type="ECO:0000313" key="1">
    <source>
        <dbReference type="EMBL" id="KXZ42202.1"/>
    </source>
</evidence>
<sequence>MAVNDVAASFRQVNKATAEHLVGPQHTVIRLSQPVPPHAFAAHWLAPGATRGLTLQRRKQLLSLTAASGVLPNLKVALQAAGLVGGVAEAFGAAAGAGQLSTCQWLRDYSRDTEDLRDACLVGNALVAAASRGRRHVCEWLLAINRNAPKDRAVVAAARGGHPDLTEWLLLQQDPPTPTSAADAQFLLIGVAHGCDLAALQQAWLRFGLDLSPDQKADVLSSAAGSPTPDWAAKVEWLEAQGAPRNEDATAKAAALPDDDGGALARLVWLRAGDTRSMTRR</sequence>
<dbReference type="GO" id="GO:0005783">
    <property type="term" value="C:endoplasmic reticulum"/>
    <property type="evidence" value="ECO:0007669"/>
    <property type="project" value="TreeGrafter"/>
</dbReference>
<name>A0A150FX63_GONPE</name>
<keyword evidence="2" id="KW-1185">Reference proteome</keyword>
<dbReference type="GO" id="GO:0004620">
    <property type="term" value="F:phospholipase activity"/>
    <property type="evidence" value="ECO:0007669"/>
    <property type="project" value="TreeGrafter"/>
</dbReference>
<dbReference type="Gene3D" id="1.25.40.20">
    <property type="entry name" value="Ankyrin repeat-containing domain"/>
    <property type="match status" value="1"/>
</dbReference>
<evidence type="ECO:0000313" key="2">
    <source>
        <dbReference type="Proteomes" id="UP000075714"/>
    </source>
</evidence>
<dbReference type="EMBL" id="LSYV01000184">
    <property type="protein sequence ID" value="KXZ42202.1"/>
    <property type="molecule type" value="Genomic_DNA"/>
</dbReference>
<dbReference type="PANTHER" id="PTHR12393">
    <property type="entry name" value="SPHINGOMYELIN PHOSPHODIESTERASE RELATED"/>
    <property type="match status" value="1"/>
</dbReference>
<protein>
    <recommendedName>
        <fullName evidence="3">Ankyrin repeat domain-containing protein</fullName>
    </recommendedName>
</protein>
<gene>
    <name evidence="1" type="ORF">GPECTOR_184g271</name>
</gene>
<dbReference type="PANTHER" id="PTHR12393:SF6">
    <property type="entry name" value="SPHINGOMYELIN PHOSPHODIESTERASE 2"/>
    <property type="match status" value="1"/>
</dbReference>
<dbReference type="Proteomes" id="UP000075714">
    <property type="component" value="Unassembled WGS sequence"/>
</dbReference>
<dbReference type="SUPFAM" id="SSF48403">
    <property type="entry name" value="Ankyrin repeat"/>
    <property type="match status" value="1"/>
</dbReference>